<dbReference type="KEGG" id="fwa:DCMF_08450"/>
<keyword evidence="3" id="KW-1185">Reference proteome</keyword>
<dbReference type="AlphaFoldDB" id="A0A3G1KQP8"/>
<proteinExistence type="predicted"/>
<dbReference type="InterPro" id="IPR036515">
    <property type="entry name" value="Transposase_17_sf"/>
</dbReference>
<name>A0A3G1KQP8_FORW1</name>
<evidence type="ECO:0000313" key="2">
    <source>
        <dbReference type="EMBL" id="ATW24799.1"/>
    </source>
</evidence>
<dbReference type="OrthoDB" id="9788881at2"/>
<dbReference type="GO" id="GO:0003677">
    <property type="term" value="F:DNA binding"/>
    <property type="evidence" value="ECO:0007669"/>
    <property type="project" value="InterPro"/>
</dbReference>
<dbReference type="Pfam" id="PF01797">
    <property type="entry name" value="Y1_Tnp"/>
    <property type="match status" value="1"/>
</dbReference>
<dbReference type="Gene3D" id="3.30.70.1290">
    <property type="entry name" value="Transposase IS200-like"/>
    <property type="match status" value="1"/>
</dbReference>
<gene>
    <name evidence="2" type="ORF">DCMF_08450</name>
</gene>
<evidence type="ECO:0000313" key="3">
    <source>
        <dbReference type="Proteomes" id="UP000323521"/>
    </source>
</evidence>
<dbReference type="GO" id="GO:0004803">
    <property type="term" value="F:transposase activity"/>
    <property type="evidence" value="ECO:0007669"/>
    <property type="project" value="InterPro"/>
</dbReference>
<organism evidence="2 3">
    <name type="scientific">Formimonas warabiya</name>
    <dbReference type="NCBI Taxonomy" id="1761012"/>
    <lineage>
        <taxon>Bacteria</taxon>
        <taxon>Bacillati</taxon>
        <taxon>Bacillota</taxon>
        <taxon>Clostridia</taxon>
        <taxon>Eubacteriales</taxon>
        <taxon>Peptococcaceae</taxon>
        <taxon>Candidatus Formimonas</taxon>
    </lineage>
</organism>
<feature type="domain" description="Transposase IS200-like" evidence="1">
    <location>
        <begin position="10"/>
        <end position="123"/>
    </location>
</feature>
<sequence length="273" mass="32215">MPRIAREKGEFSTYHIIQRGNERKNIFIKDDDKIRFLDILNRMKEKYNFILEAYCLMDNHVHLLVNDNGNDISKLIKSINVSYVYFFNHRYQRVGHLFQDRFQSENVMNDRYLLALSAYIHNNPVKAGIVRSPEEYEWSSFRSYLGREKTWSGLVNTERVLGILSENRKKSLEEYCKYVLKYESNEEIMDIEEDKLLFLKENAEYIDSYTSAQNVVHQVLQDKGIHIDVLKTDKSLRYELMIKLRKNSSLTLKEIGELCGGLSQSMVCKILKA</sequence>
<dbReference type="EMBL" id="CP017634">
    <property type="protein sequence ID" value="ATW24799.1"/>
    <property type="molecule type" value="Genomic_DNA"/>
</dbReference>
<dbReference type="PANTHER" id="PTHR34322">
    <property type="entry name" value="TRANSPOSASE, Y1_TNP DOMAIN-CONTAINING"/>
    <property type="match status" value="1"/>
</dbReference>
<reference evidence="2 3" key="1">
    <citation type="submission" date="2016-10" db="EMBL/GenBank/DDBJ databases">
        <title>Complete Genome Sequence of Peptococcaceae strain DCMF.</title>
        <authorList>
            <person name="Edwards R.J."/>
            <person name="Holland S.I."/>
            <person name="Deshpande N.P."/>
            <person name="Wong Y.K."/>
            <person name="Ertan H."/>
            <person name="Manefield M."/>
            <person name="Russell T.L."/>
            <person name="Lee M.J."/>
        </authorList>
    </citation>
    <scope>NUCLEOTIDE SEQUENCE [LARGE SCALE GENOMIC DNA]</scope>
    <source>
        <strain evidence="2 3">DCMF</strain>
    </source>
</reference>
<accession>A0A3G1KQP8</accession>
<evidence type="ECO:0000259" key="1">
    <source>
        <dbReference type="SMART" id="SM01321"/>
    </source>
</evidence>
<dbReference type="RefSeq" id="WP_148134025.1">
    <property type="nucleotide sequence ID" value="NZ_CP017634.1"/>
</dbReference>
<dbReference type="InterPro" id="IPR002686">
    <property type="entry name" value="Transposase_17"/>
</dbReference>
<dbReference type="GO" id="GO:0006313">
    <property type="term" value="P:DNA transposition"/>
    <property type="evidence" value="ECO:0007669"/>
    <property type="project" value="InterPro"/>
</dbReference>
<dbReference type="PANTHER" id="PTHR34322:SF2">
    <property type="entry name" value="TRANSPOSASE IS200-LIKE DOMAIN-CONTAINING PROTEIN"/>
    <property type="match status" value="1"/>
</dbReference>
<dbReference type="Proteomes" id="UP000323521">
    <property type="component" value="Chromosome"/>
</dbReference>
<dbReference type="SMART" id="SM01321">
    <property type="entry name" value="Y1_Tnp"/>
    <property type="match status" value="1"/>
</dbReference>
<protein>
    <recommendedName>
        <fullName evidence="1">Transposase IS200-like domain-containing protein</fullName>
    </recommendedName>
</protein>
<dbReference type="SUPFAM" id="SSF143422">
    <property type="entry name" value="Transposase IS200-like"/>
    <property type="match status" value="1"/>
</dbReference>